<proteinExistence type="predicted"/>
<protein>
    <submittedName>
        <fullName evidence="7">O-antigen ligase family protein</fullName>
    </submittedName>
</protein>
<evidence type="ECO:0000313" key="7">
    <source>
        <dbReference type="EMBL" id="TYC15658.1"/>
    </source>
</evidence>
<gene>
    <name evidence="7" type="ORF">ES677_04770</name>
</gene>
<dbReference type="Pfam" id="PF04932">
    <property type="entry name" value="Wzy_C"/>
    <property type="match status" value="1"/>
</dbReference>
<organism evidence="7 8">
    <name type="scientific">Bizionia gelidisalsuginis</name>
    <dbReference type="NCBI Taxonomy" id="291188"/>
    <lineage>
        <taxon>Bacteria</taxon>
        <taxon>Pseudomonadati</taxon>
        <taxon>Bacteroidota</taxon>
        <taxon>Flavobacteriia</taxon>
        <taxon>Flavobacteriales</taxon>
        <taxon>Flavobacteriaceae</taxon>
        <taxon>Bizionia</taxon>
    </lineage>
</organism>
<feature type="transmembrane region" description="Helical" evidence="5">
    <location>
        <begin position="327"/>
        <end position="347"/>
    </location>
</feature>
<sequence>MHKNEELFLRFLLIGFSSTLPLIEHVNTWFIIAIAIFSIFIAAKYKLKFFSKSNIVLLLISSGLFLIKLVGISYASDLDKGINETVRALPLLALPFSFLVLSVIYRGKVAFLVFNSLVMGCLIAVTICWYNAITAVLMNNEPISNLLGWKRSNEYLTRIIDIHPPYLGFLLLTSILFLFKEYVYRKTNKRIKYLAIFLISLFTVFTFHLVARNTIITLFIFFAGFLLYSRNWKYLILPLLFVVPFSGFVLNQESDYLKRKYFKMLNLNNDEIGDKRISRLDASWEVFLNNPIVGPGIGNDDLLRQEQYKIHGYKLAYEKKLNAHNQFFEYLSTFGVLGLIIFLFVLYFFIKTSLENKNYFMLALLMLFLMACMTESVLERELGIKYFSLILGLIIYDLKSKIT</sequence>
<dbReference type="InterPro" id="IPR051533">
    <property type="entry name" value="WaaL-like"/>
</dbReference>
<keyword evidence="3 5" id="KW-1133">Transmembrane helix</keyword>
<dbReference type="RefSeq" id="WP_148380587.1">
    <property type="nucleotide sequence ID" value="NZ_VSKN01000004.1"/>
</dbReference>
<evidence type="ECO:0000313" key="8">
    <source>
        <dbReference type="Proteomes" id="UP000323621"/>
    </source>
</evidence>
<dbReference type="EMBL" id="VSKN01000004">
    <property type="protein sequence ID" value="TYC15658.1"/>
    <property type="molecule type" value="Genomic_DNA"/>
</dbReference>
<keyword evidence="7" id="KW-0436">Ligase</keyword>
<dbReference type="InterPro" id="IPR007016">
    <property type="entry name" value="O-antigen_ligase-rel_domated"/>
</dbReference>
<reference evidence="7 8" key="1">
    <citation type="submission" date="2019-08" db="EMBL/GenBank/DDBJ databases">
        <title>Genomes of Antarctic Bizionia species.</title>
        <authorList>
            <person name="Bowman J.P."/>
        </authorList>
    </citation>
    <scope>NUCLEOTIDE SEQUENCE [LARGE SCALE GENOMIC DNA]</scope>
    <source>
        <strain evidence="7 8">IC164</strain>
    </source>
</reference>
<feature type="transmembrane region" description="Helical" evidence="5">
    <location>
        <begin position="112"/>
        <end position="132"/>
    </location>
</feature>
<keyword evidence="2 5" id="KW-0812">Transmembrane</keyword>
<accession>A0ABY3MCL1</accession>
<name>A0ABY3MCL1_9FLAO</name>
<feature type="transmembrane region" description="Helical" evidence="5">
    <location>
        <begin position="234"/>
        <end position="251"/>
    </location>
</feature>
<dbReference type="PANTHER" id="PTHR37422:SF17">
    <property type="entry name" value="O-ANTIGEN LIGASE"/>
    <property type="match status" value="1"/>
</dbReference>
<evidence type="ECO:0000256" key="4">
    <source>
        <dbReference type="ARBA" id="ARBA00023136"/>
    </source>
</evidence>
<evidence type="ECO:0000256" key="5">
    <source>
        <dbReference type="SAM" id="Phobius"/>
    </source>
</evidence>
<comment type="caution">
    <text evidence="7">The sequence shown here is derived from an EMBL/GenBank/DDBJ whole genome shotgun (WGS) entry which is preliminary data.</text>
</comment>
<feature type="transmembrane region" description="Helical" evidence="5">
    <location>
        <begin position="88"/>
        <end position="105"/>
    </location>
</feature>
<dbReference type="PANTHER" id="PTHR37422">
    <property type="entry name" value="TEICHURONIC ACID BIOSYNTHESIS PROTEIN TUAE"/>
    <property type="match status" value="1"/>
</dbReference>
<evidence type="ECO:0000256" key="2">
    <source>
        <dbReference type="ARBA" id="ARBA00022692"/>
    </source>
</evidence>
<feature type="transmembrane region" description="Helical" evidence="5">
    <location>
        <begin position="29"/>
        <end position="47"/>
    </location>
</feature>
<keyword evidence="4 5" id="KW-0472">Membrane</keyword>
<feature type="transmembrane region" description="Helical" evidence="5">
    <location>
        <begin position="359"/>
        <end position="378"/>
    </location>
</feature>
<comment type="subcellular location">
    <subcellularLocation>
        <location evidence="1">Membrane</location>
        <topology evidence="1">Multi-pass membrane protein</topology>
    </subcellularLocation>
</comment>
<feature type="transmembrane region" description="Helical" evidence="5">
    <location>
        <begin position="54"/>
        <end position="76"/>
    </location>
</feature>
<feature type="transmembrane region" description="Helical" evidence="5">
    <location>
        <begin position="166"/>
        <end position="183"/>
    </location>
</feature>
<evidence type="ECO:0000256" key="1">
    <source>
        <dbReference type="ARBA" id="ARBA00004141"/>
    </source>
</evidence>
<evidence type="ECO:0000256" key="3">
    <source>
        <dbReference type="ARBA" id="ARBA00022989"/>
    </source>
</evidence>
<dbReference type="GO" id="GO:0016874">
    <property type="term" value="F:ligase activity"/>
    <property type="evidence" value="ECO:0007669"/>
    <property type="project" value="UniProtKB-KW"/>
</dbReference>
<feature type="domain" description="O-antigen ligase-related" evidence="6">
    <location>
        <begin position="200"/>
        <end position="343"/>
    </location>
</feature>
<evidence type="ECO:0000259" key="6">
    <source>
        <dbReference type="Pfam" id="PF04932"/>
    </source>
</evidence>
<feature type="transmembrane region" description="Helical" evidence="5">
    <location>
        <begin position="195"/>
        <end position="228"/>
    </location>
</feature>
<dbReference type="Proteomes" id="UP000323621">
    <property type="component" value="Unassembled WGS sequence"/>
</dbReference>
<keyword evidence="8" id="KW-1185">Reference proteome</keyword>